<feature type="region of interest" description="Disordered" evidence="1">
    <location>
        <begin position="88"/>
        <end position="136"/>
    </location>
</feature>
<proteinExistence type="predicted"/>
<organism evidence="2 3">
    <name type="scientific">Calocera viscosa (strain TUFC12733)</name>
    <dbReference type="NCBI Taxonomy" id="1330018"/>
    <lineage>
        <taxon>Eukaryota</taxon>
        <taxon>Fungi</taxon>
        <taxon>Dikarya</taxon>
        <taxon>Basidiomycota</taxon>
        <taxon>Agaricomycotina</taxon>
        <taxon>Dacrymycetes</taxon>
        <taxon>Dacrymycetales</taxon>
        <taxon>Dacrymycetaceae</taxon>
        <taxon>Calocera</taxon>
    </lineage>
</organism>
<reference evidence="2 3" key="1">
    <citation type="journal article" date="2016" name="Mol. Biol. Evol.">
        <title>Comparative Genomics of Early-Diverging Mushroom-Forming Fungi Provides Insights into the Origins of Lignocellulose Decay Capabilities.</title>
        <authorList>
            <person name="Nagy L.G."/>
            <person name="Riley R."/>
            <person name="Tritt A."/>
            <person name="Adam C."/>
            <person name="Daum C."/>
            <person name="Floudas D."/>
            <person name="Sun H."/>
            <person name="Yadav J.S."/>
            <person name="Pangilinan J."/>
            <person name="Larsson K.H."/>
            <person name="Matsuura K."/>
            <person name="Barry K."/>
            <person name="Labutti K."/>
            <person name="Kuo R."/>
            <person name="Ohm R.A."/>
            <person name="Bhattacharya S.S."/>
            <person name="Shirouzu T."/>
            <person name="Yoshinaga Y."/>
            <person name="Martin F.M."/>
            <person name="Grigoriev I.V."/>
            <person name="Hibbett D.S."/>
        </authorList>
    </citation>
    <scope>NUCLEOTIDE SEQUENCE [LARGE SCALE GENOMIC DNA]</scope>
    <source>
        <strain evidence="2 3">TUFC12733</strain>
    </source>
</reference>
<protein>
    <submittedName>
        <fullName evidence="2">Uncharacterized protein</fullName>
    </submittedName>
</protein>
<dbReference type="AlphaFoldDB" id="A0A167N6Q7"/>
<evidence type="ECO:0000313" key="2">
    <source>
        <dbReference type="EMBL" id="KZO97401.1"/>
    </source>
</evidence>
<dbReference type="EMBL" id="KV417280">
    <property type="protein sequence ID" value="KZO97401.1"/>
    <property type="molecule type" value="Genomic_DNA"/>
</dbReference>
<gene>
    <name evidence="2" type="ORF">CALVIDRAFT_536410</name>
</gene>
<evidence type="ECO:0000256" key="1">
    <source>
        <dbReference type="SAM" id="MobiDB-lite"/>
    </source>
</evidence>
<feature type="compositionally biased region" description="Low complexity" evidence="1">
    <location>
        <begin position="92"/>
        <end position="107"/>
    </location>
</feature>
<sequence>MRWTTLTPILACEVGPARISPVICEEKGDSLHLGPLPTSAVGSSPVATLPSIGLVSSDDLALRSCPARPPLQSECDAKTLDWDFSATRQGWPARPYSGPSSSPSPGRRAPKKAFDHATSQSLALSSLPAREADSNG</sequence>
<name>A0A167N6Q7_CALVF</name>
<evidence type="ECO:0000313" key="3">
    <source>
        <dbReference type="Proteomes" id="UP000076738"/>
    </source>
</evidence>
<accession>A0A167N6Q7</accession>
<keyword evidence="3" id="KW-1185">Reference proteome</keyword>
<dbReference type="Proteomes" id="UP000076738">
    <property type="component" value="Unassembled WGS sequence"/>
</dbReference>